<evidence type="ECO:0000313" key="9">
    <source>
        <dbReference type="Proteomes" id="UP000030661"/>
    </source>
</evidence>
<evidence type="ECO:0000313" key="8">
    <source>
        <dbReference type="EMBL" id="GAK56812.1"/>
    </source>
</evidence>
<comment type="subcellular location">
    <subcellularLocation>
        <location evidence="1">Cell outer membrane</location>
        <topology evidence="1">Multi-pass membrane protein</topology>
    </subcellularLocation>
</comment>
<keyword evidence="7" id="KW-0998">Cell outer membrane</keyword>
<evidence type="ECO:0000256" key="5">
    <source>
        <dbReference type="ARBA" id="ARBA00022729"/>
    </source>
</evidence>
<keyword evidence="4" id="KW-0812">Transmembrane</keyword>
<proteinExistence type="inferred from homology"/>
<keyword evidence="5" id="KW-0732">Signal</keyword>
<dbReference type="GO" id="GO:0009279">
    <property type="term" value="C:cell outer membrane"/>
    <property type="evidence" value="ECO:0007669"/>
    <property type="project" value="UniProtKB-SubCell"/>
</dbReference>
<reference evidence="8" key="1">
    <citation type="journal article" date="2015" name="PeerJ">
        <title>First genomic representation of candidate bacterial phylum KSB3 points to enhanced environmental sensing as a trigger of wastewater bulking.</title>
        <authorList>
            <person name="Sekiguchi Y."/>
            <person name="Ohashi A."/>
            <person name="Parks D.H."/>
            <person name="Yamauchi T."/>
            <person name="Tyson G.W."/>
            <person name="Hugenholtz P."/>
        </authorList>
    </citation>
    <scope>NUCLEOTIDE SEQUENCE [LARGE SCALE GENOMIC DNA]</scope>
</reference>
<dbReference type="STRING" id="1499967.U27_03776"/>
<dbReference type="AlphaFoldDB" id="A0A081BWV7"/>
<evidence type="ECO:0000256" key="7">
    <source>
        <dbReference type="ARBA" id="ARBA00023237"/>
    </source>
</evidence>
<evidence type="ECO:0000256" key="4">
    <source>
        <dbReference type="ARBA" id="ARBA00022692"/>
    </source>
</evidence>
<dbReference type="GO" id="GO:0015483">
    <property type="term" value="F:long-chain fatty acid transporting porin activity"/>
    <property type="evidence" value="ECO:0007669"/>
    <property type="project" value="TreeGrafter"/>
</dbReference>
<dbReference type="InterPro" id="IPR005017">
    <property type="entry name" value="OMPP1/FadL/TodX"/>
</dbReference>
<dbReference type="PANTHER" id="PTHR35093:SF8">
    <property type="entry name" value="OUTER MEMBRANE PROTEIN NMB0088-RELATED"/>
    <property type="match status" value="1"/>
</dbReference>
<organism evidence="8">
    <name type="scientific">Vecturithrix granuli</name>
    <dbReference type="NCBI Taxonomy" id="1499967"/>
    <lineage>
        <taxon>Bacteria</taxon>
        <taxon>Candidatus Moduliflexota</taxon>
        <taxon>Candidatus Vecturitrichia</taxon>
        <taxon>Candidatus Vecturitrichales</taxon>
        <taxon>Candidatus Vecturitrichaceae</taxon>
        <taxon>Candidatus Vecturithrix</taxon>
    </lineage>
</organism>
<keyword evidence="3" id="KW-1134">Transmembrane beta strand</keyword>
<dbReference type="HOGENOM" id="CLU_035981_2_1_0"/>
<keyword evidence="9" id="KW-1185">Reference proteome</keyword>
<dbReference type="EMBL" id="DF820465">
    <property type="protein sequence ID" value="GAK56812.1"/>
    <property type="molecule type" value="Genomic_DNA"/>
</dbReference>
<dbReference type="SUPFAM" id="SSF56935">
    <property type="entry name" value="Porins"/>
    <property type="match status" value="1"/>
</dbReference>
<accession>A0A081BWV7</accession>
<dbReference type="PANTHER" id="PTHR35093">
    <property type="entry name" value="OUTER MEMBRANE PROTEIN NMB0088-RELATED"/>
    <property type="match status" value="1"/>
</dbReference>
<dbReference type="Proteomes" id="UP000030661">
    <property type="component" value="Unassembled WGS sequence"/>
</dbReference>
<dbReference type="Gene3D" id="2.40.160.60">
    <property type="entry name" value="Outer membrane protein transport protein (OMPP1/FadL/TodX)"/>
    <property type="match status" value="1"/>
</dbReference>
<name>A0A081BWV7_VECG1</name>
<evidence type="ECO:0000256" key="3">
    <source>
        <dbReference type="ARBA" id="ARBA00022452"/>
    </source>
</evidence>
<evidence type="ECO:0000256" key="1">
    <source>
        <dbReference type="ARBA" id="ARBA00004571"/>
    </source>
</evidence>
<sequence length="427" mass="46422">MKKLCISAVFTVFLVVTVVSYVLAAGFQVPEQGAASMGMGMGGIAKADDLSAIYHNPAGLAQLKGTQIYLSSAGISPQATYTRKGYEGEDTKDDLILVPLFAVSTDFGKFDNLVFAFAVNAPFGLRSDYDNLGAQRYMSTNISLSSVHIGPYVAWQAMPKIAIGGGVQYVYSVAEVGQHINYGGLLNPALNENPAYDGVFDVKDASAKNVAANVGILVKPLDKLQIGLMWSSGKDLDIEGDVSLTIPAAVTQLSGGLMQSLKTTGEATVSLPQVVGLGVAYKPIDNLTLIGDVNWIDWSVYKNLDFDFKDNTAYFPDAKNPRGYDDTVVFRLGAEYWLHDKYAFRAGYIYDPSPIPDKVHGPELPTNDRQNITLGFGYRWNKMTIDLAYAHLFIKDRTVTESLRSPKPLGDYECSANVFGIGLTYKF</sequence>
<dbReference type="Pfam" id="PF03349">
    <property type="entry name" value="Toluene_X"/>
    <property type="match status" value="1"/>
</dbReference>
<evidence type="ECO:0000256" key="2">
    <source>
        <dbReference type="ARBA" id="ARBA00008163"/>
    </source>
</evidence>
<keyword evidence="6" id="KW-0472">Membrane</keyword>
<dbReference type="eggNOG" id="COG2067">
    <property type="taxonomic scope" value="Bacteria"/>
</dbReference>
<gene>
    <name evidence="8" type="ORF">U27_03776</name>
</gene>
<comment type="similarity">
    <text evidence="2">Belongs to the OmpP1/FadL family.</text>
</comment>
<evidence type="ECO:0000256" key="6">
    <source>
        <dbReference type="ARBA" id="ARBA00023136"/>
    </source>
</evidence>
<protein>
    <submittedName>
        <fullName evidence="8">Membrane protein involved in aromatic hydrocarbon degradation</fullName>
    </submittedName>
</protein>